<evidence type="ECO:0000313" key="2">
    <source>
        <dbReference type="Proteomes" id="UP001219518"/>
    </source>
</evidence>
<gene>
    <name evidence="1" type="ORF">KUF71_007528</name>
</gene>
<sequence>MIEPSPDLPLHRPTEAAVMLLTKSREMFDRTALVDEANGLHSYTPHKDTVQRLTQLNGNEAEAITLLTEAKWVINDAAERAI</sequence>
<protein>
    <submittedName>
        <fullName evidence="1">Fumarate hydratase class II</fullName>
    </submittedName>
</protein>
<dbReference type="AlphaFoldDB" id="A0AAE1HB01"/>
<reference evidence="1" key="2">
    <citation type="journal article" date="2023" name="BMC Genomics">
        <title>Pest status, molecular evolution, and epigenetic factors derived from the genome assembly of Frankliniella fusca, a thysanopteran phytovirus vector.</title>
        <authorList>
            <person name="Catto M.A."/>
            <person name="Labadie P.E."/>
            <person name="Jacobson A.L."/>
            <person name="Kennedy G.G."/>
            <person name="Srinivasan R."/>
            <person name="Hunt B.G."/>
        </authorList>
    </citation>
    <scope>NUCLEOTIDE SEQUENCE</scope>
    <source>
        <strain evidence="1">PL_HMW_Pooled</strain>
    </source>
</reference>
<organism evidence="1 2">
    <name type="scientific">Frankliniella fusca</name>
    <dbReference type="NCBI Taxonomy" id="407009"/>
    <lineage>
        <taxon>Eukaryota</taxon>
        <taxon>Metazoa</taxon>
        <taxon>Ecdysozoa</taxon>
        <taxon>Arthropoda</taxon>
        <taxon>Hexapoda</taxon>
        <taxon>Insecta</taxon>
        <taxon>Pterygota</taxon>
        <taxon>Neoptera</taxon>
        <taxon>Paraneoptera</taxon>
        <taxon>Thysanoptera</taxon>
        <taxon>Terebrantia</taxon>
        <taxon>Thripoidea</taxon>
        <taxon>Thripidae</taxon>
        <taxon>Frankliniella</taxon>
    </lineage>
</organism>
<accession>A0AAE1HB01</accession>
<keyword evidence="2" id="KW-1185">Reference proteome</keyword>
<comment type="caution">
    <text evidence="1">The sequence shown here is derived from an EMBL/GenBank/DDBJ whole genome shotgun (WGS) entry which is preliminary data.</text>
</comment>
<dbReference type="EMBL" id="JAHWGI010000867">
    <property type="protein sequence ID" value="KAK3918077.1"/>
    <property type="molecule type" value="Genomic_DNA"/>
</dbReference>
<dbReference type="Proteomes" id="UP001219518">
    <property type="component" value="Unassembled WGS sequence"/>
</dbReference>
<evidence type="ECO:0000313" key="1">
    <source>
        <dbReference type="EMBL" id="KAK3918077.1"/>
    </source>
</evidence>
<proteinExistence type="predicted"/>
<reference evidence="1" key="1">
    <citation type="submission" date="2021-07" db="EMBL/GenBank/DDBJ databases">
        <authorList>
            <person name="Catto M.A."/>
            <person name="Jacobson A."/>
            <person name="Kennedy G."/>
            <person name="Labadie P."/>
            <person name="Hunt B.G."/>
            <person name="Srinivasan R."/>
        </authorList>
    </citation>
    <scope>NUCLEOTIDE SEQUENCE</scope>
    <source>
        <strain evidence="1">PL_HMW_Pooled</strain>
        <tissue evidence="1">Head</tissue>
    </source>
</reference>
<name>A0AAE1HB01_9NEOP</name>